<evidence type="ECO:0000256" key="2">
    <source>
        <dbReference type="ARBA" id="ARBA00022801"/>
    </source>
</evidence>
<name>A0ABQ2CWR6_9DEIO</name>
<dbReference type="CDD" id="cd01310">
    <property type="entry name" value="TatD_DNAse"/>
    <property type="match status" value="1"/>
</dbReference>
<proteinExistence type="predicted"/>
<sequence length="252" mass="28173">MIDTHCHLDYLEDPLQALNELGLTHVVAIGADPEHARKVIALSEQDARISTVVGLHPTDALQDTPEVRTDLEELGRHPSVVGVGETGLDYYWDAAPKEVQIAAFEWQLDWARRTSRPVIIHTRDKQNREQASLDCAEVLKNAGWNQGILHCCNGHMGLIEAGLELGFHVSFAGNVTYKNAHELREAAKAVPLDRILVETDAPFLAPMPHRGKSNRPGYTRYTLQFLAELLDLSEAAFEQITVQNARRVYQIQ</sequence>
<evidence type="ECO:0000313" key="3">
    <source>
        <dbReference type="EMBL" id="GGJ21340.1"/>
    </source>
</evidence>
<accession>A0ABQ2CWR6</accession>
<organism evidence="3 4">
    <name type="scientific">Deinococcus roseus</name>
    <dbReference type="NCBI Taxonomy" id="392414"/>
    <lineage>
        <taxon>Bacteria</taxon>
        <taxon>Thermotogati</taxon>
        <taxon>Deinococcota</taxon>
        <taxon>Deinococci</taxon>
        <taxon>Deinococcales</taxon>
        <taxon>Deinococcaceae</taxon>
        <taxon>Deinococcus</taxon>
    </lineage>
</organism>
<dbReference type="RefSeq" id="WP_188999158.1">
    <property type="nucleotide sequence ID" value="NZ_BMOD01000001.1"/>
</dbReference>
<dbReference type="InterPro" id="IPR018228">
    <property type="entry name" value="DNase_TatD-rel_CS"/>
</dbReference>
<dbReference type="SUPFAM" id="SSF51556">
    <property type="entry name" value="Metallo-dependent hydrolases"/>
    <property type="match status" value="1"/>
</dbReference>
<reference evidence="4" key="1">
    <citation type="journal article" date="2019" name="Int. J. Syst. Evol. Microbiol.">
        <title>The Global Catalogue of Microorganisms (GCM) 10K type strain sequencing project: providing services to taxonomists for standard genome sequencing and annotation.</title>
        <authorList>
            <consortium name="The Broad Institute Genomics Platform"/>
            <consortium name="The Broad Institute Genome Sequencing Center for Infectious Disease"/>
            <person name="Wu L."/>
            <person name="Ma J."/>
        </authorList>
    </citation>
    <scope>NUCLEOTIDE SEQUENCE [LARGE SCALE GENOMIC DNA]</scope>
    <source>
        <strain evidence="4">JCM 14370</strain>
    </source>
</reference>
<evidence type="ECO:0000313" key="4">
    <source>
        <dbReference type="Proteomes" id="UP000632222"/>
    </source>
</evidence>
<dbReference type="PIRSF" id="PIRSF005902">
    <property type="entry name" value="DNase_TatD"/>
    <property type="match status" value="1"/>
</dbReference>
<comment type="caution">
    <text evidence="3">The sequence shown here is derived from an EMBL/GenBank/DDBJ whole genome shotgun (WGS) entry which is preliminary data.</text>
</comment>
<dbReference type="NCBIfam" id="TIGR00010">
    <property type="entry name" value="YchF/TatD family DNA exonuclease"/>
    <property type="match status" value="1"/>
</dbReference>
<gene>
    <name evidence="3" type="ORF">GCM10008938_04450</name>
</gene>
<dbReference type="PANTHER" id="PTHR46124">
    <property type="entry name" value="D-AMINOACYL-TRNA DEACYLASE"/>
    <property type="match status" value="1"/>
</dbReference>
<dbReference type="InterPro" id="IPR032466">
    <property type="entry name" value="Metal_Hydrolase"/>
</dbReference>
<keyword evidence="2" id="KW-0378">Hydrolase</keyword>
<keyword evidence="4" id="KW-1185">Reference proteome</keyword>
<dbReference type="Pfam" id="PF01026">
    <property type="entry name" value="TatD_DNase"/>
    <property type="match status" value="1"/>
</dbReference>
<keyword evidence="1" id="KW-0479">Metal-binding</keyword>
<dbReference type="EMBL" id="BMOD01000001">
    <property type="protein sequence ID" value="GGJ21340.1"/>
    <property type="molecule type" value="Genomic_DNA"/>
</dbReference>
<protein>
    <submittedName>
        <fullName evidence="3">Deoxyribonuclease</fullName>
    </submittedName>
</protein>
<dbReference type="Gene3D" id="3.20.20.140">
    <property type="entry name" value="Metal-dependent hydrolases"/>
    <property type="match status" value="1"/>
</dbReference>
<dbReference type="InterPro" id="IPR001130">
    <property type="entry name" value="TatD-like"/>
</dbReference>
<dbReference type="PROSITE" id="PS01091">
    <property type="entry name" value="TATD_3"/>
    <property type="match status" value="1"/>
</dbReference>
<dbReference type="Proteomes" id="UP000632222">
    <property type="component" value="Unassembled WGS sequence"/>
</dbReference>
<dbReference type="PANTHER" id="PTHR46124:SF2">
    <property type="entry name" value="D-AMINOACYL-TRNA DEACYLASE"/>
    <property type="match status" value="1"/>
</dbReference>
<evidence type="ECO:0000256" key="1">
    <source>
        <dbReference type="ARBA" id="ARBA00022723"/>
    </source>
</evidence>
<dbReference type="PROSITE" id="PS01137">
    <property type="entry name" value="TATD_1"/>
    <property type="match status" value="1"/>
</dbReference>
<dbReference type="InterPro" id="IPR015991">
    <property type="entry name" value="TatD/YcfH-like"/>
</dbReference>